<reference evidence="4" key="1">
    <citation type="submission" date="2023-07" db="EMBL/GenBank/DDBJ databases">
        <title>Chromosome-level Genome Assembly of Striped Snakehead (Channa striata).</title>
        <authorList>
            <person name="Liu H."/>
        </authorList>
    </citation>
    <scope>NUCLEOTIDE SEQUENCE</scope>
    <source>
        <strain evidence="4">Gz</strain>
        <tissue evidence="4">Muscle</tissue>
    </source>
</reference>
<evidence type="ECO:0000313" key="4">
    <source>
        <dbReference type="EMBL" id="KAK2845094.1"/>
    </source>
</evidence>
<dbReference type="InterPro" id="IPR039689">
    <property type="entry name" value="CD72"/>
</dbReference>
<dbReference type="Pfam" id="PF00059">
    <property type="entry name" value="Lectin_C"/>
    <property type="match status" value="1"/>
</dbReference>
<feature type="domain" description="C-type lectin" evidence="3">
    <location>
        <begin position="188"/>
        <end position="307"/>
    </location>
</feature>
<dbReference type="Gene3D" id="3.10.100.10">
    <property type="entry name" value="Mannose-Binding Protein A, subunit A"/>
    <property type="match status" value="1"/>
</dbReference>
<evidence type="ECO:0000256" key="1">
    <source>
        <dbReference type="SAM" id="Coils"/>
    </source>
</evidence>
<organism evidence="4 5">
    <name type="scientific">Channa striata</name>
    <name type="common">Snakehead murrel</name>
    <name type="synonym">Ophicephalus striatus</name>
    <dbReference type="NCBI Taxonomy" id="64152"/>
    <lineage>
        <taxon>Eukaryota</taxon>
        <taxon>Metazoa</taxon>
        <taxon>Chordata</taxon>
        <taxon>Craniata</taxon>
        <taxon>Vertebrata</taxon>
        <taxon>Euteleostomi</taxon>
        <taxon>Actinopterygii</taxon>
        <taxon>Neopterygii</taxon>
        <taxon>Teleostei</taxon>
        <taxon>Neoteleostei</taxon>
        <taxon>Acanthomorphata</taxon>
        <taxon>Anabantaria</taxon>
        <taxon>Anabantiformes</taxon>
        <taxon>Channoidei</taxon>
        <taxon>Channidae</taxon>
        <taxon>Channa</taxon>
    </lineage>
</organism>
<dbReference type="SMART" id="SM00034">
    <property type="entry name" value="CLECT"/>
    <property type="match status" value="1"/>
</dbReference>
<keyword evidence="2" id="KW-0812">Transmembrane</keyword>
<dbReference type="InterPro" id="IPR016187">
    <property type="entry name" value="CTDL_fold"/>
</dbReference>
<evidence type="ECO:0000313" key="5">
    <source>
        <dbReference type="Proteomes" id="UP001187415"/>
    </source>
</evidence>
<gene>
    <name evidence="4" type="ORF">Q5P01_011753</name>
</gene>
<evidence type="ECO:0000256" key="2">
    <source>
        <dbReference type="SAM" id="Phobius"/>
    </source>
</evidence>
<feature type="transmembrane region" description="Helical" evidence="2">
    <location>
        <begin position="28"/>
        <end position="50"/>
    </location>
</feature>
<proteinExistence type="predicted"/>
<dbReference type="AlphaFoldDB" id="A0AA88MVF7"/>
<keyword evidence="1" id="KW-0175">Coiled coil</keyword>
<dbReference type="PANTHER" id="PTHR15028">
    <property type="entry name" value="CD72-RELATED"/>
    <property type="match status" value="1"/>
</dbReference>
<dbReference type="InterPro" id="IPR001304">
    <property type="entry name" value="C-type_lectin-like"/>
</dbReference>
<comment type="caution">
    <text evidence="4">The sequence shown here is derived from an EMBL/GenBank/DDBJ whole genome shotgun (WGS) entry which is preliminary data.</text>
</comment>
<keyword evidence="5" id="KW-1185">Reference proteome</keyword>
<dbReference type="InterPro" id="IPR016186">
    <property type="entry name" value="C-type_lectin-like/link_sf"/>
</dbReference>
<dbReference type="PANTHER" id="PTHR15028:SF6">
    <property type="entry name" value="B-CELL DIFFERENTIATION ANTIGEN CD72"/>
    <property type="match status" value="1"/>
</dbReference>
<sequence length="310" mass="36264">MVRYVNSPTVRRNSGERTEIGRADMTKIYVVVGIGFGLLCIIQFAVNMSLRLQAVENRPNTNSTCNCTFITRLRDQLLQDNDKLNREKNQLLQEKYELNQEKNKLLQDNDKLNREKNQLLQEKYELNREKNQLATEKTELQDTNRKLIEEKTSLNKNIADQRQQIDELQQTLALKPDVRSCPPGWITYMSSCYLLSSRRNTWDKANQDCVQRGAHLVILNDQMEEQVVRTFVRGKAVWTGLRSETGTWLRTCKWVDGSPLTNEICAQLNRKSCYKEPESCVYFDECQLCLKTCVQSSCQVYKYWMCEMEL</sequence>
<keyword evidence="2" id="KW-1133">Transmembrane helix</keyword>
<feature type="coiled-coil region" evidence="1">
    <location>
        <begin position="70"/>
        <end position="171"/>
    </location>
</feature>
<dbReference type="EMBL" id="JAUPFM010000008">
    <property type="protein sequence ID" value="KAK2845094.1"/>
    <property type="molecule type" value="Genomic_DNA"/>
</dbReference>
<dbReference type="GO" id="GO:0005886">
    <property type="term" value="C:plasma membrane"/>
    <property type="evidence" value="ECO:0007669"/>
    <property type="project" value="InterPro"/>
</dbReference>
<dbReference type="SUPFAM" id="SSF56436">
    <property type="entry name" value="C-type lectin-like"/>
    <property type="match status" value="1"/>
</dbReference>
<dbReference type="Proteomes" id="UP001187415">
    <property type="component" value="Unassembled WGS sequence"/>
</dbReference>
<keyword evidence="2" id="KW-0472">Membrane</keyword>
<name>A0AA88MVF7_CHASR</name>
<dbReference type="PROSITE" id="PS50041">
    <property type="entry name" value="C_TYPE_LECTIN_2"/>
    <property type="match status" value="1"/>
</dbReference>
<dbReference type="GO" id="GO:0004888">
    <property type="term" value="F:transmembrane signaling receptor activity"/>
    <property type="evidence" value="ECO:0007669"/>
    <property type="project" value="InterPro"/>
</dbReference>
<evidence type="ECO:0000259" key="3">
    <source>
        <dbReference type="PROSITE" id="PS50041"/>
    </source>
</evidence>
<accession>A0AA88MVF7</accession>
<protein>
    <recommendedName>
        <fullName evidence="3">C-type lectin domain-containing protein</fullName>
    </recommendedName>
</protein>